<dbReference type="InterPro" id="IPR029044">
    <property type="entry name" value="Nucleotide-diphossugar_trans"/>
</dbReference>
<evidence type="ECO:0000259" key="4">
    <source>
        <dbReference type="Pfam" id="PF00535"/>
    </source>
</evidence>
<keyword evidence="3" id="KW-0808">Transferase</keyword>
<feature type="domain" description="Glycosyltransferase 2-like" evidence="4">
    <location>
        <begin position="7"/>
        <end position="128"/>
    </location>
</feature>
<name>A0A0F9AC89_9ZZZZ</name>
<dbReference type="GO" id="GO:0016757">
    <property type="term" value="F:glycosyltransferase activity"/>
    <property type="evidence" value="ECO:0007669"/>
    <property type="project" value="UniProtKB-KW"/>
</dbReference>
<accession>A0A0F9AC89</accession>
<evidence type="ECO:0000256" key="2">
    <source>
        <dbReference type="ARBA" id="ARBA00022676"/>
    </source>
</evidence>
<comment type="caution">
    <text evidence="5">The sequence shown here is derived from an EMBL/GenBank/DDBJ whole genome shotgun (WGS) entry which is preliminary data.</text>
</comment>
<dbReference type="Pfam" id="PF00535">
    <property type="entry name" value="Glycos_transf_2"/>
    <property type="match status" value="1"/>
</dbReference>
<dbReference type="EMBL" id="LAZR01043392">
    <property type="protein sequence ID" value="KKL07184.1"/>
    <property type="molecule type" value="Genomic_DNA"/>
</dbReference>
<reference evidence="5" key="1">
    <citation type="journal article" date="2015" name="Nature">
        <title>Complex archaea that bridge the gap between prokaryotes and eukaryotes.</title>
        <authorList>
            <person name="Spang A."/>
            <person name="Saw J.H."/>
            <person name="Jorgensen S.L."/>
            <person name="Zaremba-Niedzwiedzka K."/>
            <person name="Martijn J."/>
            <person name="Lind A.E."/>
            <person name="van Eijk R."/>
            <person name="Schleper C."/>
            <person name="Guy L."/>
            <person name="Ettema T.J."/>
        </authorList>
    </citation>
    <scope>NUCLEOTIDE SEQUENCE</scope>
</reference>
<dbReference type="PANTHER" id="PTHR43179:SF12">
    <property type="entry name" value="GALACTOFURANOSYLTRANSFERASE GLFT2"/>
    <property type="match status" value="1"/>
</dbReference>
<organism evidence="5">
    <name type="scientific">marine sediment metagenome</name>
    <dbReference type="NCBI Taxonomy" id="412755"/>
    <lineage>
        <taxon>unclassified sequences</taxon>
        <taxon>metagenomes</taxon>
        <taxon>ecological metagenomes</taxon>
    </lineage>
</organism>
<dbReference type="CDD" id="cd00761">
    <property type="entry name" value="Glyco_tranf_GTA_type"/>
    <property type="match status" value="1"/>
</dbReference>
<gene>
    <name evidence="5" type="ORF">LCGC14_2588560</name>
</gene>
<dbReference type="AlphaFoldDB" id="A0A0F9AC89"/>
<evidence type="ECO:0000313" key="5">
    <source>
        <dbReference type="EMBL" id="KKL07184.1"/>
    </source>
</evidence>
<proteinExistence type="inferred from homology"/>
<sequence>MKPTVEILIPNQNAFEALELCIESIRKHTKYPYKIRVYDDASTNKVDIEYLTKQEDVITFRGYDKKGHGGSVNTLLAYCEADYGMILDCDMQILERGWLTEMVALMNDDIVIITSVENDYNSHRPSLPVWFKSWFMMVNIKAYRDGMVSDWSNATVEYKGKEVFSPVGGRFWLKILNDNPKSYKIIDVPKSIEKKYYHIAHVSVISMENHVDQPEIAKVKDAKFAEIRTALKKLRGQ</sequence>
<dbReference type="InterPro" id="IPR001173">
    <property type="entry name" value="Glyco_trans_2-like"/>
</dbReference>
<comment type="similarity">
    <text evidence="1">Belongs to the glycosyltransferase 2 family.</text>
</comment>
<evidence type="ECO:0000256" key="3">
    <source>
        <dbReference type="ARBA" id="ARBA00022679"/>
    </source>
</evidence>
<dbReference type="PANTHER" id="PTHR43179">
    <property type="entry name" value="RHAMNOSYLTRANSFERASE WBBL"/>
    <property type="match status" value="1"/>
</dbReference>
<dbReference type="Gene3D" id="3.90.550.10">
    <property type="entry name" value="Spore Coat Polysaccharide Biosynthesis Protein SpsA, Chain A"/>
    <property type="match status" value="1"/>
</dbReference>
<protein>
    <recommendedName>
        <fullName evidence="4">Glycosyltransferase 2-like domain-containing protein</fullName>
    </recommendedName>
</protein>
<dbReference type="SUPFAM" id="SSF53448">
    <property type="entry name" value="Nucleotide-diphospho-sugar transferases"/>
    <property type="match status" value="1"/>
</dbReference>
<keyword evidence="2" id="KW-0328">Glycosyltransferase</keyword>
<evidence type="ECO:0000256" key="1">
    <source>
        <dbReference type="ARBA" id="ARBA00006739"/>
    </source>
</evidence>